<dbReference type="EMBL" id="JENY01000029">
    <property type="protein sequence ID" value="EXL02735.1"/>
    <property type="molecule type" value="Genomic_DNA"/>
</dbReference>
<accession>A0A011V2N4</accession>
<evidence type="ECO:0000313" key="3">
    <source>
        <dbReference type="Proteomes" id="UP000019849"/>
    </source>
</evidence>
<protein>
    <submittedName>
        <fullName evidence="2">Uncharacterized protein</fullName>
    </submittedName>
</protein>
<proteinExistence type="predicted"/>
<keyword evidence="1" id="KW-1133">Transmembrane helix</keyword>
<dbReference type="HOGENOM" id="CLU_1988005_0_0_5"/>
<dbReference type="STRING" id="69279.BG36_14240"/>
<reference evidence="2 3" key="1">
    <citation type="submission" date="2014-02" db="EMBL/GenBank/DDBJ databases">
        <title>Aquamicrobium defluvii Genome sequencing.</title>
        <authorList>
            <person name="Wang X."/>
        </authorList>
    </citation>
    <scope>NUCLEOTIDE SEQUENCE [LARGE SCALE GENOMIC DNA]</scope>
    <source>
        <strain evidence="2 3">W13Z1</strain>
    </source>
</reference>
<evidence type="ECO:0000313" key="2">
    <source>
        <dbReference type="EMBL" id="EXL02735.1"/>
    </source>
</evidence>
<name>A0A011V2N4_9HYPH</name>
<feature type="transmembrane region" description="Helical" evidence="1">
    <location>
        <begin position="88"/>
        <end position="110"/>
    </location>
</feature>
<gene>
    <name evidence="2" type="ORF">BG36_14240</name>
</gene>
<dbReference type="Proteomes" id="UP000019849">
    <property type="component" value="Unassembled WGS sequence"/>
</dbReference>
<organism evidence="2 3">
    <name type="scientific">Aquamicrobium defluvii</name>
    <dbReference type="NCBI Taxonomy" id="69279"/>
    <lineage>
        <taxon>Bacteria</taxon>
        <taxon>Pseudomonadati</taxon>
        <taxon>Pseudomonadota</taxon>
        <taxon>Alphaproteobacteria</taxon>
        <taxon>Hyphomicrobiales</taxon>
        <taxon>Phyllobacteriaceae</taxon>
        <taxon>Aquamicrobium</taxon>
    </lineage>
</organism>
<feature type="transmembrane region" description="Helical" evidence="1">
    <location>
        <begin position="20"/>
        <end position="40"/>
    </location>
</feature>
<dbReference type="AlphaFoldDB" id="A0A011V2N4"/>
<sequence length="125" mass="12897">MSDFNPTTIYFILSESMGGWLWVLVALAFILLTGIVSGGIKLRKAGRPARRPLTAAIVAGLAVTAIFAFLVPVWTLAGPGALVASVDYVAAILLALVPGASAGALVFFLAASKCATRSGITFENT</sequence>
<keyword evidence="1" id="KW-0472">Membrane</keyword>
<evidence type="ECO:0000256" key="1">
    <source>
        <dbReference type="SAM" id="Phobius"/>
    </source>
</evidence>
<keyword evidence="1" id="KW-0812">Transmembrane</keyword>
<dbReference type="RefSeq" id="WP_035030790.1">
    <property type="nucleotide sequence ID" value="NZ_KK073901.1"/>
</dbReference>
<comment type="caution">
    <text evidence="2">The sequence shown here is derived from an EMBL/GenBank/DDBJ whole genome shotgun (WGS) entry which is preliminary data.</text>
</comment>
<dbReference type="eggNOG" id="ENOG502ZX62">
    <property type="taxonomic scope" value="Bacteria"/>
</dbReference>
<feature type="transmembrane region" description="Helical" evidence="1">
    <location>
        <begin position="52"/>
        <end position="76"/>
    </location>
</feature>